<dbReference type="PANTHER" id="PTHR42103">
    <property type="entry name" value="ALPHA/BETA-HYDROLASES SUPERFAMILY PROTEIN"/>
    <property type="match status" value="1"/>
</dbReference>
<dbReference type="RefSeq" id="XP_022579092.1">
    <property type="nucleotide sequence ID" value="XM_022720770.1"/>
</dbReference>
<reference evidence="2" key="1">
    <citation type="journal article" date="2017" name="Genome Biol.">
        <title>Comparative genomics reveals high biological diversity and specific adaptations in the industrially and medically important fungal genus Aspergillus.</title>
        <authorList>
            <person name="de Vries R.P."/>
            <person name="Riley R."/>
            <person name="Wiebenga A."/>
            <person name="Aguilar-Osorio G."/>
            <person name="Amillis S."/>
            <person name="Uchima C.A."/>
            <person name="Anderluh G."/>
            <person name="Asadollahi M."/>
            <person name="Askin M."/>
            <person name="Barry K."/>
            <person name="Battaglia E."/>
            <person name="Bayram O."/>
            <person name="Benocci T."/>
            <person name="Braus-Stromeyer S.A."/>
            <person name="Caldana C."/>
            <person name="Canovas D."/>
            <person name="Cerqueira G.C."/>
            <person name="Chen F."/>
            <person name="Chen W."/>
            <person name="Choi C."/>
            <person name="Clum A."/>
            <person name="Dos Santos R.A."/>
            <person name="Damasio A.R."/>
            <person name="Diallinas G."/>
            <person name="Emri T."/>
            <person name="Fekete E."/>
            <person name="Flipphi M."/>
            <person name="Freyberg S."/>
            <person name="Gallo A."/>
            <person name="Gournas C."/>
            <person name="Habgood R."/>
            <person name="Hainaut M."/>
            <person name="Harispe M.L."/>
            <person name="Henrissat B."/>
            <person name="Hilden K.S."/>
            <person name="Hope R."/>
            <person name="Hossain A."/>
            <person name="Karabika E."/>
            <person name="Karaffa L."/>
            <person name="Karanyi Z."/>
            <person name="Krasevec N."/>
            <person name="Kuo A."/>
            <person name="Kusch H."/>
            <person name="LaButti K."/>
            <person name="Lagendijk E.L."/>
            <person name="Lapidus A."/>
            <person name="Levasseur A."/>
            <person name="Lindquist E."/>
            <person name="Lipzen A."/>
            <person name="Logrieco A.F."/>
            <person name="MacCabe A."/>
            <person name="Maekelae M.R."/>
            <person name="Malavazi I."/>
            <person name="Melin P."/>
            <person name="Meyer V."/>
            <person name="Mielnichuk N."/>
            <person name="Miskei M."/>
            <person name="Molnar A.P."/>
            <person name="Mule G."/>
            <person name="Ngan C.Y."/>
            <person name="Orejas M."/>
            <person name="Orosz E."/>
            <person name="Ouedraogo J.P."/>
            <person name="Overkamp K.M."/>
            <person name="Park H.-S."/>
            <person name="Perrone G."/>
            <person name="Piumi F."/>
            <person name="Punt P.J."/>
            <person name="Ram A.F."/>
            <person name="Ramon A."/>
            <person name="Rauscher S."/>
            <person name="Record E."/>
            <person name="Riano-Pachon D.M."/>
            <person name="Robert V."/>
            <person name="Roehrig J."/>
            <person name="Ruller R."/>
            <person name="Salamov A."/>
            <person name="Salih N.S."/>
            <person name="Samson R.A."/>
            <person name="Sandor E."/>
            <person name="Sanguinetti M."/>
            <person name="Schuetze T."/>
            <person name="Sepcic K."/>
            <person name="Shelest E."/>
            <person name="Sherlock G."/>
            <person name="Sophianopoulou V."/>
            <person name="Squina F.M."/>
            <person name="Sun H."/>
            <person name="Susca A."/>
            <person name="Todd R.B."/>
            <person name="Tsang A."/>
            <person name="Unkles S.E."/>
            <person name="van de Wiele N."/>
            <person name="van Rossen-Uffink D."/>
            <person name="Oliveira J.V."/>
            <person name="Vesth T.C."/>
            <person name="Visser J."/>
            <person name="Yu J.-H."/>
            <person name="Zhou M."/>
            <person name="Andersen M.R."/>
            <person name="Archer D.B."/>
            <person name="Baker S.E."/>
            <person name="Benoit I."/>
            <person name="Brakhage A.A."/>
            <person name="Braus G.H."/>
            <person name="Fischer R."/>
            <person name="Frisvad J.C."/>
            <person name="Goldman G.H."/>
            <person name="Houbraken J."/>
            <person name="Oakley B."/>
            <person name="Pocsi I."/>
            <person name="Scazzocchio C."/>
            <person name="Seiboth B."/>
            <person name="vanKuyk P.A."/>
            <person name="Wortman J."/>
            <person name="Dyer P.S."/>
            <person name="Grigoriev I.V."/>
        </authorList>
    </citation>
    <scope>NUCLEOTIDE SEQUENCE [LARGE SCALE GENOMIC DNA]</scope>
    <source>
        <strain evidence="2">CBS 506.65</strain>
    </source>
</reference>
<name>A0A1L9SBR1_9EURO</name>
<evidence type="ECO:0000313" key="1">
    <source>
        <dbReference type="EMBL" id="OJJ44582.1"/>
    </source>
</evidence>
<dbReference type="AlphaFoldDB" id="A0A1L9SBR1"/>
<evidence type="ECO:0000313" key="2">
    <source>
        <dbReference type="Proteomes" id="UP000184188"/>
    </source>
</evidence>
<evidence type="ECO:0008006" key="3">
    <source>
        <dbReference type="Google" id="ProtNLM"/>
    </source>
</evidence>
<dbReference type="EMBL" id="KV878347">
    <property type="protein sequence ID" value="OJJ44582.1"/>
    <property type="molecule type" value="Genomic_DNA"/>
</dbReference>
<dbReference type="SUPFAM" id="SSF53474">
    <property type="entry name" value="alpha/beta-Hydrolases"/>
    <property type="match status" value="1"/>
</dbReference>
<organism evidence="1 2">
    <name type="scientific">Penicilliopsis zonata CBS 506.65</name>
    <dbReference type="NCBI Taxonomy" id="1073090"/>
    <lineage>
        <taxon>Eukaryota</taxon>
        <taxon>Fungi</taxon>
        <taxon>Dikarya</taxon>
        <taxon>Ascomycota</taxon>
        <taxon>Pezizomycotina</taxon>
        <taxon>Eurotiomycetes</taxon>
        <taxon>Eurotiomycetidae</taxon>
        <taxon>Eurotiales</taxon>
        <taxon>Aspergillaceae</taxon>
        <taxon>Penicilliopsis</taxon>
    </lineage>
</organism>
<protein>
    <recommendedName>
        <fullName evidence="3">AB hydrolase-1 domain-containing protein</fullName>
    </recommendedName>
</protein>
<proteinExistence type="predicted"/>
<accession>A0A1L9SBR1</accession>
<dbReference type="Proteomes" id="UP000184188">
    <property type="component" value="Unassembled WGS sequence"/>
</dbReference>
<dbReference type="GeneID" id="34607235"/>
<dbReference type="VEuPathDB" id="FungiDB:ASPZODRAFT_100582"/>
<dbReference type="STRING" id="1073090.A0A1L9SBR1"/>
<gene>
    <name evidence="1" type="ORF">ASPZODRAFT_100582</name>
</gene>
<keyword evidence="2" id="KW-1185">Reference proteome</keyword>
<dbReference type="Gene3D" id="3.40.50.1820">
    <property type="entry name" value="alpha/beta hydrolase"/>
    <property type="match status" value="1"/>
</dbReference>
<dbReference type="OrthoDB" id="10260961at2759"/>
<sequence>MLLPKPTLSFSIPSIHDGTLLDCRLYLPEPGSGGALGQAPASTTASTTESKKEQRIKGAIIAHPYAPLGGCYDDPVVGFIGAELLRLGYVVGTFNFRGAGNGRTSWTAKPEVDDYMSFYIFMIHYLRSTSSASPASIDLVLGGYSYGSMIACNLPPVMRVLDLLDHGERSKVEFVHEIRKTAEELGIRGCEMSAAAAPTSTNLKPVETHVRIAFLLVSPLLPPVSGFLTLFSAPSAQTKSARELELTSHPTLAIYGTQDTFTSATKLRRWVAEMESAPQSRFQYCEIEGAGHFWREEGVEGQARRAVREWVGGLEEII</sequence>
<dbReference type="PANTHER" id="PTHR42103:SF2">
    <property type="entry name" value="AB HYDROLASE-1 DOMAIN-CONTAINING PROTEIN"/>
    <property type="match status" value="1"/>
</dbReference>
<dbReference type="InterPro" id="IPR029058">
    <property type="entry name" value="AB_hydrolase_fold"/>
</dbReference>